<protein>
    <submittedName>
        <fullName evidence="2">Uncharacterized protein</fullName>
    </submittedName>
</protein>
<name>A0A5C3LGY7_9AGAR</name>
<feature type="compositionally biased region" description="Polar residues" evidence="1">
    <location>
        <begin position="98"/>
        <end position="107"/>
    </location>
</feature>
<evidence type="ECO:0000313" key="2">
    <source>
        <dbReference type="EMBL" id="TFK32137.1"/>
    </source>
</evidence>
<reference evidence="2 3" key="1">
    <citation type="journal article" date="2019" name="Nat. Ecol. Evol.">
        <title>Megaphylogeny resolves global patterns of mushroom evolution.</title>
        <authorList>
            <person name="Varga T."/>
            <person name="Krizsan K."/>
            <person name="Foldi C."/>
            <person name="Dima B."/>
            <person name="Sanchez-Garcia M."/>
            <person name="Sanchez-Ramirez S."/>
            <person name="Szollosi G.J."/>
            <person name="Szarkandi J.G."/>
            <person name="Papp V."/>
            <person name="Albert L."/>
            <person name="Andreopoulos W."/>
            <person name="Angelini C."/>
            <person name="Antonin V."/>
            <person name="Barry K.W."/>
            <person name="Bougher N.L."/>
            <person name="Buchanan P."/>
            <person name="Buyck B."/>
            <person name="Bense V."/>
            <person name="Catcheside P."/>
            <person name="Chovatia M."/>
            <person name="Cooper J."/>
            <person name="Damon W."/>
            <person name="Desjardin D."/>
            <person name="Finy P."/>
            <person name="Geml J."/>
            <person name="Haridas S."/>
            <person name="Hughes K."/>
            <person name="Justo A."/>
            <person name="Karasinski D."/>
            <person name="Kautmanova I."/>
            <person name="Kiss B."/>
            <person name="Kocsube S."/>
            <person name="Kotiranta H."/>
            <person name="LaButti K.M."/>
            <person name="Lechner B.E."/>
            <person name="Liimatainen K."/>
            <person name="Lipzen A."/>
            <person name="Lukacs Z."/>
            <person name="Mihaltcheva S."/>
            <person name="Morgado L.N."/>
            <person name="Niskanen T."/>
            <person name="Noordeloos M.E."/>
            <person name="Ohm R.A."/>
            <person name="Ortiz-Santana B."/>
            <person name="Ovrebo C."/>
            <person name="Racz N."/>
            <person name="Riley R."/>
            <person name="Savchenko A."/>
            <person name="Shiryaev A."/>
            <person name="Soop K."/>
            <person name="Spirin V."/>
            <person name="Szebenyi C."/>
            <person name="Tomsovsky M."/>
            <person name="Tulloss R.E."/>
            <person name="Uehling J."/>
            <person name="Grigoriev I.V."/>
            <person name="Vagvolgyi C."/>
            <person name="Papp T."/>
            <person name="Martin F.M."/>
            <person name="Miettinen O."/>
            <person name="Hibbett D.S."/>
            <person name="Nagy L.G."/>
        </authorList>
    </citation>
    <scope>NUCLEOTIDE SEQUENCE [LARGE SCALE GENOMIC DNA]</scope>
    <source>
        <strain evidence="2 3">CBS 166.37</strain>
    </source>
</reference>
<feature type="region of interest" description="Disordered" evidence="1">
    <location>
        <begin position="125"/>
        <end position="369"/>
    </location>
</feature>
<accession>A0A5C3LGY7</accession>
<feature type="region of interest" description="Disordered" evidence="1">
    <location>
        <begin position="583"/>
        <end position="611"/>
    </location>
</feature>
<feature type="compositionally biased region" description="Low complexity" evidence="1">
    <location>
        <begin position="204"/>
        <end position="217"/>
    </location>
</feature>
<evidence type="ECO:0000313" key="3">
    <source>
        <dbReference type="Proteomes" id="UP000308652"/>
    </source>
</evidence>
<feature type="region of interest" description="Disordered" evidence="1">
    <location>
        <begin position="1"/>
        <end position="77"/>
    </location>
</feature>
<dbReference type="AlphaFoldDB" id="A0A5C3LGY7"/>
<organism evidence="2 3">
    <name type="scientific">Crucibulum laeve</name>
    <dbReference type="NCBI Taxonomy" id="68775"/>
    <lineage>
        <taxon>Eukaryota</taxon>
        <taxon>Fungi</taxon>
        <taxon>Dikarya</taxon>
        <taxon>Basidiomycota</taxon>
        <taxon>Agaricomycotina</taxon>
        <taxon>Agaricomycetes</taxon>
        <taxon>Agaricomycetidae</taxon>
        <taxon>Agaricales</taxon>
        <taxon>Agaricineae</taxon>
        <taxon>Nidulariaceae</taxon>
        <taxon>Crucibulum</taxon>
    </lineage>
</organism>
<feature type="compositionally biased region" description="Basic and acidic residues" evidence="1">
    <location>
        <begin position="549"/>
        <end position="568"/>
    </location>
</feature>
<feature type="region of interest" description="Disordered" evidence="1">
    <location>
        <begin position="92"/>
        <end position="111"/>
    </location>
</feature>
<keyword evidence="3" id="KW-1185">Reference proteome</keyword>
<dbReference type="EMBL" id="ML213685">
    <property type="protein sequence ID" value="TFK32137.1"/>
    <property type="molecule type" value="Genomic_DNA"/>
</dbReference>
<sequence>MKSLSRKVSGHWKRGAGGSVSAGEEERGRQSLQEKRLARKGSKRGLSGSVGKDKEKSRERDAFAHTRRGSLRLSIDRFGSRERELDAGLMRLGGSELGHSTSPSTLGTLRRGAGVPVIPLTQPYVDVDAEETGGAGSVSKLTKPRKSEPPSNPGSGGGSKLWKLMKRISTSGLRDKFQQDDGPPPVPALPKEYEAFNSSRSNDGHSNVGSGNSHSKSISPPFDRPQHANSQVPKESGMLPGSPASANQSPIQRASMPPSRKLSAGNPRPSTTTRSSSPVYSSSDVASSRFFNRAHSTRSSSSSYGEEVPPPMPKPPMPVGQHIIPPNELQKLASEGHRSPVSASSPRSNPNSPSDSRKQSSLGPLQLPPFARKEEDWMIVTSPSVELPSLPFPPRRVNTIPAVVSLEEEMDRSESPIIPSFSTAGAINAFPSRRSLSSKASSPVSPPSSTVSSPAPPRPSRSVQRPSPLTSPQPTRLPSPEAVRTPQQFDTGRKSESYNPNRRSSGGFSTSTARPWRRSSSFGASPAQAISPSRPSTASASTSSRALLKFREMGSREEKKQMLTEKEKADKWDDLLERSARAGGTLHLGGGTEQLASDQISMRMSVASSAS</sequence>
<evidence type="ECO:0000256" key="1">
    <source>
        <dbReference type="SAM" id="MobiDB-lite"/>
    </source>
</evidence>
<feature type="compositionally biased region" description="Polar residues" evidence="1">
    <location>
        <begin position="497"/>
        <end position="523"/>
    </location>
</feature>
<feature type="region of interest" description="Disordered" evidence="1">
    <location>
        <begin position="432"/>
        <end position="568"/>
    </location>
</feature>
<feature type="compositionally biased region" description="Low complexity" evidence="1">
    <location>
        <begin position="531"/>
        <end position="545"/>
    </location>
</feature>
<feature type="compositionally biased region" description="Low complexity" evidence="1">
    <location>
        <begin position="432"/>
        <end position="453"/>
    </location>
</feature>
<feature type="compositionally biased region" description="Basic and acidic residues" evidence="1">
    <location>
        <begin position="51"/>
        <end position="64"/>
    </location>
</feature>
<dbReference type="STRING" id="68775.A0A5C3LGY7"/>
<feature type="compositionally biased region" description="Low complexity" evidence="1">
    <location>
        <begin position="339"/>
        <end position="354"/>
    </location>
</feature>
<proteinExistence type="predicted"/>
<gene>
    <name evidence="2" type="ORF">BDQ12DRAFT_692934</name>
</gene>
<feature type="compositionally biased region" description="Low complexity" evidence="1">
    <location>
        <begin position="267"/>
        <end position="289"/>
    </location>
</feature>
<feature type="compositionally biased region" description="Pro residues" evidence="1">
    <location>
        <begin position="308"/>
        <end position="318"/>
    </location>
</feature>
<dbReference type="OrthoDB" id="3364707at2759"/>
<feature type="compositionally biased region" description="Basic and acidic residues" evidence="1">
    <location>
        <begin position="24"/>
        <end position="36"/>
    </location>
</feature>
<feature type="compositionally biased region" description="Basic residues" evidence="1">
    <location>
        <begin position="1"/>
        <end position="14"/>
    </location>
</feature>
<dbReference type="Proteomes" id="UP000308652">
    <property type="component" value="Unassembled WGS sequence"/>
</dbReference>
<feature type="compositionally biased region" description="Polar residues" evidence="1">
    <location>
        <begin position="594"/>
        <end position="611"/>
    </location>
</feature>